<dbReference type="CDD" id="cd18011">
    <property type="entry name" value="DEXDc_RapA"/>
    <property type="match status" value="1"/>
</dbReference>
<keyword evidence="5" id="KW-0175">Coiled coil</keyword>
<dbReference type="Gene3D" id="3.40.50.300">
    <property type="entry name" value="P-loop containing nucleotide triphosphate hydrolases"/>
    <property type="match status" value="1"/>
</dbReference>
<dbReference type="Proteomes" id="UP001476950">
    <property type="component" value="Unassembled WGS sequence"/>
</dbReference>
<keyword evidence="3 8" id="KW-0347">Helicase</keyword>
<evidence type="ECO:0000313" key="9">
    <source>
        <dbReference type="Proteomes" id="UP001476950"/>
    </source>
</evidence>
<dbReference type="SUPFAM" id="SSF52540">
    <property type="entry name" value="P-loop containing nucleoside triphosphate hydrolases"/>
    <property type="match status" value="2"/>
</dbReference>
<dbReference type="CDD" id="cd18793">
    <property type="entry name" value="SF2_C_SNF"/>
    <property type="match status" value="1"/>
</dbReference>
<dbReference type="InterPro" id="IPR049730">
    <property type="entry name" value="SNF2/RAD54-like_C"/>
</dbReference>
<dbReference type="PANTHER" id="PTHR45766:SF6">
    <property type="entry name" value="SWI_SNF-RELATED MATRIX-ASSOCIATED ACTIN-DEPENDENT REGULATOR OF CHROMATIN SUBFAMILY A-LIKE PROTEIN 1"/>
    <property type="match status" value="1"/>
</dbReference>
<organism evidence="8 9">
    <name type="scientific">Stenomitos frigidus AS-A4</name>
    <dbReference type="NCBI Taxonomy" id="2933935"/>
    <lineage>
        <taxon>Bacteria</taxon>
        <taxon>Bacillati</taxon>
        <taxon>Cyanobacteriota</taxon>
        <taxon>Cyanophyceae</taxon>
        <taxon>Leptolyngbyales</taxon>
        <taxon>Leptolyngbyaceae</taxon>
        <taxon>Stenomitos</taxon>
    </lineage>
</organism>
<dbReference type="InterPro" id="IPR001650">
    <property type="entry name" value="Helicase_C-like"/>
</dbReference>
<dbReference type="InterPro" id="IPR057342">
    <property type="entry name" value="DEXDc_RapA"/>
</dbReference>
<evidence type="ECO:0000256" key="1">
    <source>
        <dbReference type="ARBA" id="ARBA00022741"/>
    </source>
</evidence>
<dbReference type="SMART" id="SM00490">
    <property type="entry name" value="HELICc"/>
    <property type="match status" value="1"/>
</dbReference>
<feature type="coiled-coil region" evidence="5">
    <location>
        <begin position="372"/>
        <end position="405"/>
    </location>
</feature>
<proteinExistence type="predicted"/>
<evidence type="ECO:0000256" key="2">
    <source>
        <dbReference type="ARBA" id="ARBA00022801"/>
    </source>
</evidence>
<dbReference type="InterPro" id="IPR000330">
    <property type="entry name" value="SNF2_N"/>
</dbReference>
<protein>
    <submittedName>
        <fullName evidence="8">DEAD/DEAH box helicase</fullName>
    </submittedName>
</protein>
<evidence type="ECO:0000259" key="6">
    <source>
        <dbReference type="PROSITE" id="PS51192"/>
    </source>
</evidence>
<dbReference type="InterPro" id="IPR027417">
    <property type="entry name" value="P-loop_NTPase"/>
</dbReference>
<evidence type="ECO:0000313" key="8">
    <source>
        <dbReference type="EMBL" id="MEP1059720.1"/>
    </source>
</evidence>
<keyword evidence="4" id="KW-0067">ATP-binding</keyword>
<sequence length="905" mass="102219">MAFETGDFVNHATFGSGEVILDRGATVIVRFEHGIEECEFTSINSSLTLPQVIEAGNWQASLPVILRGLAATIDSLNDRWSVFSRSRVKLLPHQLWVCRKVLERWPFRWLIADDVGLGKTIEAGLILWPLISRKIVRRVLILTPASLVEQWVIRLREMFDLRFTPYTTEADTPHSGFWETHNQVVASLQTLRDDRRGRHERLLASPAWDLVIVDEAHHLNADEASGTTLSFRLVQKLSEFEKLKSLIFFTGTPHRGKDYSFLSLLKLLRSDLFEDPKQPLEIYLPALREVMIRNNKQNVTDLHGSLLFNGVETQAATYHYSLQETEFYDTLTQFILAGYTYASSLDGFEGRAVNLVLSALQKLASSSVAAVRAALKKRLQSLKSQQKELDQLKVLRQQLKTLLNQMDTSDHSDDDVAALDERIVELSVSLSLMENEEEYLVKLVDLSATITSETRIHRILELLKGRFAGRPVLFFTEYKATQSLLINALIQNYGETAVTFINGDQEVRNVNGEILRCQRERAIKLFNTGEARFLVSTEAAGEGVDLQQNCHTLIHVDLPWNPMRLHQRVGRLYRYGQIHKVEVVTLRNPDTIEAVIWERLEEKMQRIQLALSGVMEESEDLFPIVLGMTAPSVWAELFSEAATVPKDTLNSWFDTKTSRFGGQDALKTVRELVGHCASFDYRELAGQLLEVDLPALRPFFTGMLMYNHRQSKLTEDGLAFRTPEAWTGIGIKPNYSGLVFDRNFKGNDAEQRILGIGHPLLGRALEQARALEESAALLPSELLPNPLILLSITDRVTESSGSIRAVIVGVEFADSPILRHDYEIISHLNSLIKPVLRRTEPGDSETIPITILQNWLLEAEQLVASNTADLDLPFRVLDIKPLVLLYPESLLTKDLLESKGCISVL</sequence>
<dbReference type="InterPro" id="IPR038718">
    <property type="entry name" value="SNF2-like_sf"/>
</dbReference>
<dbReference type="Pfam" id="PF00176">
    <property type="entry name" value="SNF2-rel_dom"/>
    <property type="match status" value="1"/>
</dbReference>
<evidence type="ECO:0000259" key="7">
    <source>
        <dbReference type="PROSITE" id="PS51194"/>
    </source>
</evidence>
<dbReference type="SMART" id="SM00487">
    <property type="entry name" value="DEXDc"/>
    <property type="match status" value="1"/>
</dbReference>
<keyword evidence="2" id="KW-0378">Hydrolase</keyword>
<reference evidence="8 9" key="1">
    <citation type="submission" date="2022-04" db="EMBL/GenBank/DDBJ databases">
        <title>Positive selection, recombination, and allopatry shape intraspecific diversity of widespread and dominant cyanobacteria.</title>
        <authorList>
            <person name="Wei J."/>
            <person name="Shu W."/>
            <person name="Hu C."/>
        </authorList>
    </citation>
    <scope>NUCLEOTIDE SEQUENCE [LARGE SCALE GENOMIC DNA]</scope>
    <source>
        <strain evidence="8 9">AS-A4</strain>
    </source>
</reference>
<feature type="domain" description="Helicase ATP-binding" evidence="6">
    <location>
        <begin position="100"/>
        <end position="271"/>
    </location>
</feature>
<evidence type="ECO:0000256" key="4">
    <source>
        <dbReference type="ARBA" id="ARBA00022840"/>
    </source>
</evidence>
<comment type="caution">
    <text evidence="8">The sequence shown here is derived from an EMBL/GenBank/DDBJ whole genome shotgun (WGS) entry which is preliminary data.</text>
</comment>
<name>A0ABV0KKN0_9CYAN</name>
<dbReference type="EMBL" id="JAMPLM010000012">
    <property type="protein sequence ID" value="MEP1059720.1"/>
    <property type="molecule type" value="Genomic_DNA"/>
</dbReference>
<dbReference type="PANTHER" id="PTHR45766">
    <property type="entry name" value="DNA ANNEALING HELICASE AND ENDONUCLEASE ZRANB3 FAMILY MEMBER"/>
    <property type="match status" value="1"/>
</dbReference>
<dbReference type="Gene3D" id="3.40.50.10810">
    <property type="entry name" value="Tandem AAA-ATPase domain"/>
    <property type="match status" value="1"/>
</dbReference>
<keyword evidence="9" id="KW-1185">Reference proteome</keyword>
<dbReference type="Pfam" id="PF00271">
    <property type="entry name" value="Helicase_C"/>
    <property type="match status" value="1"/>
</dbReference>
<dbReference type="InterPro" id="IPR014001">
    <property type="entry name" value="Helicase_ATP-bd"/>
</dbReference>
<dbReference type="PROSITE" id="PS51194">
    <property type="entry name" value="HELICASE_CTER"/>
    <property type="match status" value="1"/>
</dbReference>
<evidence type="ECO:0000256" key="5">
    <source>
        <dbReference type="SAM" id="Coils"/>
    </source>
</evidence>
<dbReference type="RefSeq" id="WP_190452188.1">
    <property type="nucleotide sequence ID" value="NZ_JAMPLM010000012.1"/>
</dbReference>
<dbReference type="GO" id="GO:0004386">
    <property type="term" value="F:helicase activity"/>
    <property type="evidence" value="ECO:0007669"/>
    <property type="project" value="UniProtKB-KW"/>
</dbReference>
<accession>A0ABV0KKN0</accession>
<dbReference type="PROSITE" id="PS51192">
    <property type="entry name" value="HELICASE_ATP_BIND_1"/>
    <property type="match status" value="1"/>
</dbReference>
<evidence type="ECO:0000256" key="3">
    <source>
        <dbReference type="ARBA" id="ARBA00022806"/>
    </source>
</evidence>
<keyword evidence="1" id="KW-0547">Nucleotide-binding</keyword>
<feature type="domain" description="Helicase C-terminal" evidence="7">
    <location>
        <begin position="455"/>
        <end position="622"/>
    </location>
</feature>
<gene>
    <name evidence="8" type="ORF">NDI38_14860</name>
</gene>